<sequence length="385" mass="42056">MDFSASIVGRLGSAGVARCVARRFFTSSTRTYKRTTRPTTTALPTPFPKLTSYTGDTGVRKPSDLTLADVGEETGHPPTHPALASARLPARARERPTRPVKLRAQDKRPDRSLDKLLCPETARGNGKLDLGSHPEFPWGSYVPSSYLGHVLLARTWAALGRGIAGVAGVSRHLIPVYTTWYRRHDTRLKGSCGRLKVQTRTTRPYGPYRMRGGTVSALPGAEALLLTGGFPEGAGCSGLRKAEGWAFTHASVFAPEKGILRVLLRCYGPRNTQSSLLLDPTPSLAWTNFVRKHSSLTPSLDRYISHVGIRVLLLPLNSMNHIFSALFIVKRQKLQLILLEKGIGCLDSIHTPKIKGRDQAKPNRLILSSSNHLILAATFIAACSI</sequence>
<evidence type="ECO:0000313" key="3">
    <source>
        <dbReference type="Proteomes" id="UP001239213"/>
    </source>
</evidence>
<dbReference type="Proteomes" id="UP001239213">
    <property type="component" value="Unassembled WGS sequence"/>
</dbReference>
<protein>
    <submittedName>
        <fullName evidence="2">Uncharacterized protein</fullName>
    </submittedName>
</protein>
<feature type="compositionally biased region" description="Basic and acidic residues" evidence="1">
    <location>
        <begin position="91"/>
        <end position="109"/>
    </location>
</feature>
<reference evidence="2" key="1">
    <citation type="submission" date="2016-11" db="EMBL/GenBank/DDBJ databases">
        <title>The genome sequence of Colletotrichum cuscutae.</title>
        <authorList>
            <person name="Baroncelli R."/>
        </authorList>
    </citation>
    <scope>NUCLEOTIDE SEQUENCE</scope>
    <source>
        <strain evidence="2">IMI 304802</strain>
    </source>
</reference>
<proteinExistence type="predicted"/>
<comment type="caution">
    <text evidence="2">The sequence shown here is derived from an EMBL/GenBank/DDBJ whole genome shotgun (WGS) entry which is preliminary data.</text>
</comment>
<feature type="compositionally biased region" description="Low complexity" evidence="1">
    <location>
        <begin position="37"/>
        <end position="51"/>
    </location>
</feature>
<name>A0AAI9Y9Q8_9PEZI</name>
<evidence type="ECO:0000313" key="2">
    <source>
        <dbReference type="EMBL" id="KAK1491608.1"/>
    </source>
</evidence>
<evidence type="ECO:0000256" key="1">
    <source>
        <dbReference type="SAM" id="MobiDB-lite"/>
    </source>
</evidence>
<keyword evidence="3" id="KW-1185">Reference proteome</keyword>
<organism evidence="2 3">
    <name type="scientific">Colletotrichum cuscutae</name>
    <dbReference type="NCBI Taxonomy" id="1209917"/>
    <lineage>
        <taxon>Eukaryota</taxon>
        <taxon>Fungi</taxon>
        <taxon>Dikarya</taxon>
        <taxon>Ascomycota</taxon>
        <taxon>Pezizomycotina</taxon>
        <taxon>Sordariomycetes</taxon>
        <taxon>Hypocreomycetidae</taxon>
        <taxon>Glomerellales</taxon>
        <taxon>Glomerellaceae</taxon>
        <taxon>Colletotrichum</taxon>
        <taxon>Colletotrichum acutatum species complex</taxon>
    </lineage>
</organism>
<dbReference type="EMBL" id="MPDP01000034">
    <property type="protein sequence ID" value="KAK1491608.1"/>
    <property type="molecule type" value="Genomic_DNA"/>
</dbReference>
<dbReference type="AlphaFoldDB" id="A0AAI9Y9Q8"/>
<gene>
    <name evidence="2" type="ORF">CCUS01_14222</name>
</gene>
<accession>A0AAI9Y9Q8</accession>
<feature type="region of interest" description="Disordered" evidence="1">
    <location>
        <begin position="31"/>
        <end position="109"/>
    </location>
</feature>